<dbReference type="InterPro" id="IPR038261">
    <property type="entry name" value="GPP34-like_sf"/>
</dbReference>
<keyword evidence="2" id="KW-0333">Golgi apparatus</keyword>
<reference evidence="6" key="1">
    <citation type="journal article" date="2019" name="Int. J. Syst. Evol. Microbiol.">
        <title>The Global Catalogue of Microorganisms (GCM) 10K type strain sequencing project: providing services to taxonomists for standard genome sequencing and annotation.</title>
        <authorList>
            <consortium name="The Broad Institute Genomics Platform"/>
            <consortium name="The Broad Institute Genome Sequencing Center for Infectious Disease"/>
            <person name="Wu L."/>
            <person name="Ma J."/>
        </authorList>
    </citation>
    <scope>NUCLEOTIDE SEQUENCE [LARGE SCALE GENOMIC DNA]</scope>
    <source>
        <strain evidence="6">CGMCC 4.7241</strain>
    </source>
</reference>
<gene>
    <name evidence="5" type="ORF">ACFOUW_08410</name>
</gene>
<proteinExistence type="predicted"/>
<evidence type="ECO:0000256" key="4">
    <source>
        <dbReference type="ARBA" id="ARBA00023136"/>
    </source>
</evidence>
<dbReference type="Pfam" id="PF05719">
    <property type="entry name" value="GPP34"/>
    <property type="match status" value="1"/>
</dbReference>
<evidence type="ECO:0000256" key="3">
    <source>
        <dbReference type="ARBA" id="ARBA00023121"/>
    </source>
</evidence>
<comment type="subcellular location">
    <subcellularLocation>
        <location evidence="1">Golgi apparatus membrane</location>
        <topology evidence="1">Peripheral membrane protein</topology>
        <orientation evidence="1">Cytoplasmic side</orientation>
    </subcellularLocation>
</comment>
<accession>A0ABV7Y913</accession>
<name>A0ABV7Y913_9ACTN</name>
<dbReference type="EMBL" id="JBHRZH010000006">
    <property type="protein sequence ID" value="MFC3760859.1"/>
    <property type="molecule type" value="Genomic_DNA"/>
</dbReference>
<evidence type="ECO:0000313" key="6">
    <source>
        <dbReference type="Proteomes" id="UP001595699"/>
    </source>
</evidence>
<evidence type="ECO:0000313" key="5">
    <source>
        <dbReference type="EMBL" id="MFC3760859.1"/>
    </source>
</evidence>
<sequence length="212" mass="23360">MELPKTLPGRLYLLAYDRQKRRVRGGGFFGYALRAAALADLYIAGRLVDENGKVHTAIGPTPTEPLLKTVLEEVSESKPRTWQHWVTKSVGKAPRAVRDQLERAGWLKIEPRRILGIFPADEIGLRQEHLVAKLLTEALHPLRNGQLVARTDKRQAALLALAATASLPTILSSAERRQYKQRLVEFADRAGPAVPALRKAIESHQAANSGGG</sequence>
<keyword evidence="3" id="KW-0446">Lipid-binding</keyword>
<dbReference type="Proteomes" id="UP001595699">
    <property type="component" value="Unassembled WGS sequence"/>
</dbReference>
<keyword evidence="6" id="KW-1185">Reference proteome</keyword>
<evidence type="ECO:0000256" key="1">
    <source>
        <dbReference type="ARBA" id="ARBA00004255"/>
    </source>
</evidence>
<keyword evidence="4" id="KW-0472">Membrane</keyword>
<evidence type="ECO:0000256" key="2">
    <source>
        <dbReference type="ARBA" id="ARBA00023034"/>
    </source>
</evidence>
<dbReference type="Gene3D" id="1.10.3630.10">
    <property type="entry name" value="yeast vps74-n-term truncation variant domain like"/>
    <property type="match status" value="1"/>
</dbReference>
<dbReference type="RefSeq" id="WP_205117098.1">
    <property type="nucleotide sequence ID" value="NZ_JAFBCM010000001.1"/>
</dbReference>
<comment type="caution">
    <text evidence="5">The sequence shown here is derived from an EMBL/GenBank/DDBJ whole genome shotgun (WGS) entry which is preliminary data.</text>
</comment>
<protein>
    <submittedName>
        <fullName evidence="5">GPP34 family phosphoprotein</fullName>
    </submittedName>
</protein>
<organism evidence="5 6">
    <name type="scientific">Tenggerimyces flavus</name>
    <dbReference type="NCBI Taxonomy" id="1708749"/>
    <lineage>
        <taxon>Bacteria</taxon>
        <taxon>Bacillati</taxon>
        <taxon>Actinomycetota</taxon>
        <taxon>Actinomycetes</taxon>
        <taxon>Propionibacteriales</taxon>
        <taxon>Nocardioidaceae</taxon>
        <taxon>Tenggerimyces</taxon>
    </lineage>
</organism>
<dbReference type="InterPro" id="IPR008628">
    <property type="entry name" value="GPP34-like"/>
</dbReference>